<dbReference type="NCBIfam" id="TIGR01398">
    <property type="entry name" value="FlhA"/>
    <property type="match status" value="1"/>
</dbReference>
<dbReference type="GO" id="GO:0044780">
    <property type="term" value="P:bacterial-type flagellum assembly"/>
    <property type="evidence" value="ECO:0007669"/>
    <property type="project" value="InterPro"/>
</dbReference>
<keyword evidence="8" id="KW-0282">Flagellum</keyword>
<keyword evidence="8" id="KW-0966">Cell projection</keyword>
<keyword evidence="4 7" id="KW-0812">Transmembrane</keyword>
<dbReference type="InterPro" id="IPR042193">
    <property type="entry name" value="FHIPEP_3"/>
</dbReference>
<dbReference type="RefSeq" id="WP_111270019.1">
    <property type="nucleotide sequence ID" value="NZ_QKWW01000024.1"/>
</dbReference>
<dbReference type="Gene3D" id="3.40.30.60">
    <property type="entry name" value="FHIPEP family, domain 1"/>
    <property type="match status" value="1"/>
</dbReference>
<keyword evidence="7" id="KW-0813">Transport</keyword>
<gene>
    <name evidence="7 8" type="primary">flhA</name>
    <name evidence="8" type="ORF">DN757_09635</name>
</gene>
<evidence type="ECO:0000256" key="2">
    <source>
        <dbReference type="ARBA" id="ARBA00008835"/>
    </source>
</evidence>
<dbReference type="Gene3D" id="3.40.50.12790">
    <property type="entry name" value="FHIPEP family, domain 4"/>
    <property type="match status" value="1"/>
</dbReference>
<feature type="transmembrane region" description="Helical" evidence="7">
    <location>
        <begin position="103"/>
        <end position="120"/>
    </location>
</feature>
<dbReference type="GO" id="GO:0009306">
    <property type="term" value="P:protein secretion"/>
    <property type="evidence" value="ECO:0007669"/>
    <property type="project" value="InterPro"/>
</dbReference>
<evidence type="ECO:0000256" key="5">
    <source>
        <dbReference type="ARBA" id="ARBA00022989"/>
    </source>
</evidence>
<keyword evidence="7" id="KW-1006">Bacterial flagellum protein export</keyword>
<feature type="transmembrane region" description="Helical" evidence="7">
    <location>
        <begin position="30"/>
        <end position="47"/>
    </location>
</feature>
<keyword evidence="3 7" id="KW-1003">Cell membrane</keyword>
<comment type="subcellular location">
    <subcellularLocation>
        <location evidence="1 7">Cell membrane</location>
        <topology evidence="1 7">Multi-pass membrane protein</topology>
    </subcellularLocation>
</comment>
<dbReference type="EMBL" id="QKWW01000024">
    <property type="protein sequence ID" value="PZT56026.1"/>
    <property type="molecule type" value="Genomic_DNA"/>
</dbReference>
<evidence type="ECO:0000256" key="7">
    <source>
        <dbReference type="RuleBase" id="RU364093"/>
    </source>
</evidence>
<sequence>MKTKDLAVLAGIIGIVLMMILPIPAWLLDMLLVVNISIALMILLVAMNSKEALQFSIFPALLLITTLFRLALNISTTKLILGKGEAGAVVATFGSWIAGGEIAIGFIVFLILVVVQFIVITKGSERVAEVAARFTLDAMPGKQMSIDADLNAGLINEQQARERRSKIEREADFYGAMDGASKFVKGDAIASIIILLINLIGGFIIGMTVHGLDFATSLSTYSVLTIGDGLVSQIPALLISTAAGLIVTRASSEGNLAEDITGQLFTYPILIYIVAFVISMLGFFTPIHVITTLPLAGMLAFAAWRMQNNLNLKQEAEEQLEEEQQIEEVRSPESVINLLQVDPIEFEFGYGLIPLADNQQGGDLLDRIIMIRRQCALELGLVVPVIRIRDNIQLRPNEYVIKIKGNVVGGGELLLNHYLAMSPGYDEESVTGIETTEPAFGLPALWIDEVTKDRAELAGYTVVDPPSVVATHLTELIKKHAHELLGRQETKALVDNLRENYAALVDELIPSVLSIGDVQKVLAKLLREKISIRDMVTIFETLADYGTYTKDPDVLTEYVRQSLSRQITQQYSQKGETLRVITVGPGLEKKIAESVQQSEQGSYLALDPVSTQSVYQKLSEQVNRLIQSGQQPIVLTSPTIRMYLRQVIERTMQDIPVLSYSELEPNVEIQSIGVVNL</sequence>
<keyword evidence="7" id="KW-1005">Bacterial flagellum biogenesis</keyword>
<feature type="transmembrane region" description="Helical" evidence="7">
    <location>
        <begin position="230"/>
        <end position="248"/>
    </location>
</feature>
<dbReference type="Pfam" id="PF00771">
    <property type="entry name" value="FHIPEP"/>
    <property type="match status" value="1"/>
</dbReference>
<keyword evidence="7" id="KW-0653">Protein transport</keyword>
<dbReference type="GO" id="GO:0005886">
    <property type="term" value="C:plasma membrane"/>
    <property type="evidence" value="ECO:0007669"/>
    <property type="project" value="UniProtKB-SubCell"/>
</dbReference>
<evidence type="ECO:0000256" key="6">
    <source>
        <dbReference type="ARBA" id="ARBA00023136"/>
    </source>
</evidence>
<feature type="transmembrane region" description="Helical" evidence="7">
    <location>
        <begin position="53"/>
        <end position="72"/>
    </location>
</feature>
<dbReference type="PROSITE" id="PS00994">
    <property type="entry name" value="FHIPEP"/>
    <property type="match status" value="1"/>
</dbReference>
<dbReference type="Gene3D" id="1.10.8.540">
    <property type="entry name" value="FHIPEP family, domain 3"/>
    <property type="match status" value="1"/>
</dbReference>
<evidence type="ECO:0000256" key="4">
    <source>
        <dbReference type="ARBA" id="ARBA00022692"/>
    </source>
</evidence>
<evidence type="ECO:0000313" key="9">
    <source>
        <dbReference type="Proteomes" id="UP000249204"/>
    </source>
</evidence>
<dbReference type="InterPro" id="IPR042194">
    <property type="entry name" value="FHIPEP_1"/>
</dbReference>
<dbReference type="PANTHER" id="PTHR30161">
    <property type="entry name" value="FLAGELLAR EXPORT PROTEIN, MEMBRANE FLHA SUBUNIT-RELATED"/>
    <property type="match status" value="1"/>
</dbReference>
<comment type="similarity">
    <text evidence="2 7">Belongs to the FHIPEP (flagella/HR/invasion proteins export pore) family.</text>
</comment>
<feature type="transmembrane region" description="Helical" evidence="7">
    <location>
        <begin position="260"/>
        <end position="281"/>
    </location>
</feature>
<dbReference type="PANTHER" id="PTHR30161:SF1">
    <property type="entry name" value="FLAGELLAR BIOSYNTHESIS PROTEIN FLHA-RELATED"/>
    <property type="match status" value="1"/>
</dbReference>
<evidence type="ECO:0000313" key="8">
    <source>
        <dbReference type="EMBL" id="PZT56026.1"/>
    </source>
</evidence>
<dbReference type="Proteomes" id="UP000249204">
    <property type="component" value="Unassembled WGS sequence"/>
</dbReference>
<feature type="transmembrane region" description="Helical" evidence="7">
    <location>
        <begin position="188"/>
        <end position="210"/>
    </location>
</feature>
<dbReference type="InterPro" id="IPR025505">
    <property type="entry name" value="FHIPEP_CS"/>
</dbReference>
<evidence type="ECO:0000256" key="3">
    <source>
        <dbReference type="ARBA" id="ARBA00022475"/>
    </source>
</evidence>
<keyword evidence="5 7" id="KW-1133">Transmembrane helix</keyword>
<name>A0A2W6PD94_9BACL</name>
<dbReference type="InterPro" id="IPR006301">
    <property type="entry name" value="FlhA"/>
</dbReference>
<protein>
    <recommendedName>
        <fullName evidence="7">Flagellar biosynthesis protein FlhA</fullName>
    </recommendedName>
</protein>
<dbReference type="InterPro" id="IPR001712">
    <property type="entry name" value="T3SS_FHIPEP"/>
</dbReference>
<accession>A0A2W6PD94</accession>
<organism evidence="8 9">
    <name type="scientific">Paenibacillus silvae</name>
    <dbReference type="NCBI Taxonomy" id="1325358"/>
    <lineage>
        <taxon>Bacteria</taxon>
        <taxon>Bacillati</taxon>
        <taxon>Bacillota</taxon>
        <taxon>Bacilli</taxon>
        <taxon>Bacillales</taxon>
        <taxon>Paenibacillaceae</taxon>
        <taxon>Paenibacillus</taxon>
    </lineage>
</organism>
<evidence type="ECO:0000256" key="1">
    <source>
        <dbReference type="ARBA" id="ARBA00004651"/>
    </source>
</evidence>
<comment type="function">
    <text evidence="7">Required for formation of the rod structure of the flagellar apparatus. Together with FliI and FliH, may constitute the export apparatus of flagellin.</text>
</comment>
<dbReference type="InterPro" id="IPR042196">
    <property type="entry name" value="FHIPEP_4"/>
</dbReference>
<proteinExistence type="inferred from homology"/>
<comment type="caution">
    <text evidence="8">The sequence shown here is derived from an EMBL/GenBank/DDBJ whole genome shotgun (WGS) entry which is preliminary data.</text>
</comment>
<keyword evidence="8" id="KW-0969">Cilium</keyword>
<feature type="transmembrane region" description="Helical" evidence="7">
    <location>
        <begin position="6"/>
        <end position="23"/>
    </location>
</feature>
<keyword evidence="6 7" id="KW-0472">Membrane</keyword>
<reference evidence="8 9" key="1">
    <citation type="submission" date="2018-06" db="EMBL/GenBank/DDBJ databases">
        <title>Isolation of heavy metals resistant Paenibacillus silvae NC2 from Gold-Copper mine in ZiJin, China.</title>
        <authorList>
            <person name="Xu J."/>
            <person name="Mazhar H.S."/>
            <person name="Rensing C."/>
        </authorList>
    </citation>
    <scope>NUCLEOTIDE SEQUENCE [LARGE SCALE GENOMIC DNA]</scope>
    <source>
        <strain evidence="8 9">NC2</strain>
    </source>
</reference>
<dbReference type="PRINTS" id="PR00949">
    <property type="entry name" value="TYPE3IMAPROT"/>
</dbReference>
<dbReference type="AlphaFoldDB" id="A0A2W6PD94"/>
<dbReference type="PIRSF" id="PIRSF005419">
    <property type="entry name" value="FlhA"/>
    <property type="match status" value="1"/>
</dbReference>